<evidence type="ECO:0000313" key="2">
    <source>
        <dbReference type="EMBL" id="BCR35553.1"/>
    </source>
</evidence>
<evidence type="ECO:0000259" key="1">
    <source>
        <dbReference type="Pfam" id="PF19034"/>
    </source>
</evidence>
<keyword evidence="3" id="KW-1185">Reference proteome</keyword>
<evidence type="ECO:0000313" key="3">
    <source>
        <dbReference type="Proteomes" id="UP000620133"/>
    </source>
</evidence>
<protein>
    <recommendedName>
        <fullName evidence="1">Bacterial toxin RNase RnlA/LsoA DBD domain-containing protein</fullName>
    </recommendedName>
</protein>
<dbReference type="GO" id="GO:0004521">
    <property type="term" value="F:RNA endonuclease activity"/>
    <property type="evidence" value="ECO:0007669"/>
    <property type="project" value="InterPro"/>
</dbReference>
<dbReference type="Pfam" id="PF19034">
    <property type="entry name" value="RnlA-toxin_DBD"/>
    <property type="match status" value="1"/>
</dbReference>
<name>A0A7U9TM69_9MOLU</name>
<reference evidence="2" key="1">
    <citation type="submission" date="2021-01" db="EMBL/GenBank/DDBJ databases">
        <title>Draft genome sequence of Acholeplasmataceae bacterium strain Mahy22.</title>
        <authorList>
            <person name="Watanabe M."/>
            <person name="Kojima H."/>
            <person name="Fukui M."/>
        </authorList>
    </citation>
    <scope>NUCLEOTIDE SEQUENCE</scope>
    <source>
        <strain evidence="2">Mahy22</strain>
    </source>
</reference>
<dbReference type="Proteomes" id="UP000620133">
    <property type="component" value="Chromosome"/>
</dbReference>
<dbReference type="AlphaFoldDB" id="A0A7U9TM69"/>
<dbReference type="KEGG" id="manr:MPAN_004460"/>
<proteinExistence type="predicted"/>
<feature type="domain" description="Bacterial toxin RNase RnlA/LsoA DBD" evidence="1">
    <location>
        <begin position="1"/>
        <end position="71"/>
    </location>
</feature>
<sequence>MPIMRVLEGVLRKILVDSGITIKDKQYPFSCFSNPTGVYLLNKQGSLSSDKKAKVERAYDFYRDQRHSVSHSGDYIGAELFTVREVPTLDEAKSVIKEAMMQINLLYS</sequence>
<organism evidence="2 3">
    <name type="scientific">Mariniplasma anaerobium</name>
    <dbReference type="NCBI Taxonomy" id="2735436"/>
    <lineage>
        <taxon>Bacteria</taxon>
        <taxon>Bacillati</taxon>
        <taxon>Mycoplasmatota</taxon>
        <taxon>Mollicutes</taxon>
        <taxon>Acholeplasmatales</taxon>
        <taxon>Acholeplasmataceae</taxon>
        <taxon>Mariniplasma</taxon>
    </lineage>
</organism>
<dbReference type="Gene3D" id="6.10.250.2650">
    <property type="match status" value="1"/>
</dbReference>
<dbReference type="InterPro" id="IPR043994">
    <property type="entry name" value="RnlA/LsoA-toxin_DBD"/>
</dbReference>
<dbReference type="EMBL" id="AP024412">
    <property type="protein sequence ID" value="BCR35553.1"/>
    <property type="molecule type" value="Genomic_DNA"/>
</dbReference>
<gene>
    <name evidence="2" type="ORF">MPAN_004460</name>
</gene>
<accession>A0A7U9TM69</accession>